<gene>
    <name evidence="2" type="ORF">NBH21_18825</name>
</gene>
<accession>A0AAJ1F978</accession>
<evidence type="ECO:0000313" key="2">
    <source>
        <dbReference type="EMBL" id="MCO5958838.1"/>
    </source>
</evidence>
<organism evidence="2 3">
    <name type="scientific">Ciceribacter sichuanensis</name>
    <dbReference type="NCBI Taxonomy" id="2949647"/>
    <lineage>
        <taxon>Bacteria</taxon>
        <taxon>Pseudomonadati</taxon>
        <taxon>Pseudomonadota</taxon>
        <taxon>Alphaproteobacteria</taxon>
        <taxon>Hyphomicrobiales</taxon>
        <taxon>Rhizobiaceae</taxon>
        <taxon>Ciceribacter</taxon>
    </lineage>
</organism>
<dbReference type="AlphaFoldDB" id="A0AAJ1F978"/>
<dbReference type="PANTHER" id="PTHR36513">
    <property type="entry name" value="ABC TRANSMEMBRANE TYPE-1 DOMAIN-CONTAINING PROTEIN"/>
    <property type="match status" value="1"/>
</dbReference>
<dbReference type="GO" id="GO:0016787">
    <property type="term" value="F:hydrolase activity"/>
    <property type="evidence" value="ECO:0007669"/>
    <property type="project" value="UniProtKB-KW"/>
</dbReference>
<dbReference type="InterPro" id="IPR029058">
    <property type="entry name" value="AB_hydrolase_fold"/>
</dbReference>
<sequence length="462" mass="49970">MSALQKDRHCGKMIPMRQRILDTIYRLTGYPPGFRSADYVRQETGLASVAPAADARVRRKAIESGQGCAIKAVVILVCLPLAGCAGRIEGVLTPVAASQSSASASTVTMLVATSREPSGDPATLFSGERSPNLSLTDITVSIPAKRSPGTVQWPKKLPPDPDKEFAVIRAQSVSRGPEARKWFSQHNSNGQVLVFVHGFNNRYEDSVFRFAQIVHDSHAEVVPVLFTWPSRANVLDYNYDKESTNFSRTALEEGLRILADDATVKEVTVMAHSMGTWLAMEALRQMAIRDGKVAAKIKNVILASPDLDVDVFARQWWELGKAKPKITIFVSQDDRALKVSRQISGGVDRVGQINPAAEPYRTKLEAAGITVVDLTKLKTDDWLNHGKFAESPEIVQLVGSRLVTGQTLTDSDVSLGETILGAVNTVGQAAATTMTAPLVIAGGKTPPRQSDQTDAILAGETK</sequence>
<name>A0AAJ1F978_9HYPH</name>
<evidence type="ECO:0000313" key="3">
    <source>
        <dbReference type="Proteomes" id="UP001155380"/>
    </source>
</evidence>
<protein>
    <submittedName>
        <fullName evidence="2">Alpha/beta hydrolase</fullName>
    </submittedName>
</protein>
<dbReference type="SUPFAM" id="SSF53474">
    <property type="entry name" value="alpha/beta-Hydrolases"/>
    <property type="match status" value="1"/>
</dbReference>
<keyword evidence="2" id="KW-0378">Hydrolase</keyword>
<dbReference type="Pfam" id="PF05990">
    <property type="entry name" value="DUF900"/>
    <property type="match status" value="1"/>
</dbReference>
<proteinExistence type="predicted"/>
<dbReference type="PANTHER" id="PTHR36513:SF1">
    <property type="entry name" value="TRANSMEMBRANE PROTEIN"/>
    <property type="match status" value="1"/>
</dbReference>
<dbReference type="EMBL" id="JAMXLX010000006">
    <property type="protein sequence ID" value="MCO5958838.1"/>
    <property type="molecule type" value="Genomic_DNA"/>
</dbReference>
<comment type="caution">
    <text evidence="2">The sequence shown here is derived from an EMBL/GenBank/DDBJ whole genome shotgun (WGS) entry which is preliminary data.</text>
</comment>
<evidence type="ECO:0000256" key="1">
    <source>
        <dbReference type="SAM" id="MobiDB-lite"/>
    </source>
</evidence>
<dbReference type="Proteomes" id="UP001155380">
    <property type="component" value="Unassembled WGS sequence"/>
</dbReference>
<reference evidence="2" key="1">
    <citation type="submission" date="2022-06" db="EMBL/GenBank/DDBJ databases">
        <authorList>
            <person name="Sun Q."/>
        </authorList>
    </citation>
    <scope>NUCLEOTIDE SEQUENCE</scope>
    <source>
        <strain evidence="2">S101</strain>
    </source>
</reference>
<feature type="region of interest" description="Disordered" evidence="1">
    <location>
        <begin position="441"/>
        <end position="462"/>
    </location>
</feature>
<dbReference type="InterPro" id="IPR010297">
    <property type="entry name" value="DUF900_hydrolase"/>
</dbReference>
<dbReference type="Gene3D" id="3.40.50.1820">
    <property type="entry name" value="alpha/beta hydrolase"/>
    <property type="match status" value="1"/>
</dbReference>